<gene>
    <name evidence="13" type="primary">mfd</name>
    <name evidence="16" type="ORF">DFR30_1662</name>
</gene>
<dbReference type="AlphaFoldDB" id="A0A4R1H950"/>
<dbReference type="Pfam" id="PF21132">
    <property type="entry name" value="MFD_D3"/>
    <property type="match status" value="1"/>
</dbReference>
<dbReference type="SMART" id="SM00982">
    <property type="entry name" value="TRCF"/>
    <property type="match status" value="1"/>
</dbReference>
<dbReference type="InterPro" id="IPR011545">
    <property type="entry name" value="DEAD/DEAH_box_helicase_dom"/>
</dbReference>
<dbReference type="InterPro" id="IPR036101">
    <property type="entry name" value="CarD-like/TRCF_RID_sf"/>
</dbReference>
<comment type="similarity">
    <text evidence="10 13">In the N-terminal section; belongs to the UvrB family.</text>
</comment>
<dbReference type="Pfam" id="PF00271">
    <property type="entry name" value="Helicase_C"/>
    <property type="match status" value="1"/>
</dbReference>
<evidence type="ECO:0000256" key="7">
    <source>
        <dbReference type="ARBA" id="ARBA00022840"/>
    </source>
</evidence>
<organism evidence="16 17">
    <name type="scientific">Thiogranum longum</name>
    <dbReference type="NCBI Taxonomy" id="1537524"/>
    <lineage>
        <taxon>Bacteria</taxon>
        <taxon>Pseudomonadati</taxon>
        <taxon>Pseudomonadota</taxon>
        <taxon>Gammaproteobacteria</taxon>
        <taxon>Chromatiales</taxon>
        <taxon>Ectothiorhodospiraceae</taxon>
        <taxon>Thiogranum</taxon>
    </lineage>
</organism>
<evidence type="ECO:0000256" key="11">
    <source>
        <dbReference type="ARBA" id="ARBA00061399"/>
    </source>
</evidence>
<comment type="subcellular location">
    <subcellularLocation>
        <location evidence="1 13">Cytoplasm</location>
    </subcellularLocation>
</comment>
<dbReference type="PROSITE" id="PS51192">
    <property type="entry name" value="HELICASE_ATP_BIND_1"/>
    <property type="match status" value="1"/>
</dbReference>
<keyword evidence="7 13" id="KW-0067">ATP-binding</keyword>
<dbReference type="Proteomes" id="UP000295707">
    <property type="component" value="Unassembled WGS sequence"/>
</dbReference>
<evidence type="ECO:0000256" key="3">
    <source>
        <dbReference type="ARBA" id="ARBA00022741"/>
    </source>
</evidence>
<dbReference type="SUPFAM" id="SSF143517">
    <property type="entry name" value="TRCF domain-like"/>
    <property type="match status" value="1"/>
</dbReference>
<keyword evidence="9 13" id="KW-0234">DNA repair</keyword>
<dbReference type="SUPFAM" id="SSF141259">
    <property type="entry name" value="CarD-like"/>
    <property type="match status" value="1"/>
</dbReference>
<dbReference type="Pfam" id="PF02559">
    <property type="entry name" value="CarD_TRCF_RID"/>
    <property type="match status" value="1"/>
</dbReference>
<sequence>MSQAASQTTSDADQADPLHPCLPEARQRVIWSRMYGDSLPLILAGAAQQHEGLLLVITPDSQSAEQLQSQLRFFCDDASLDILCFPDWETLPYDAFSPHQDIISERLETLCRLPELKRGVLLVPVATLLQRLPPKSFLDQYSLVLDRGDTLDLDAMRKRLETAGYRCVEQVMEHGEFAVRGALLDLFPMGSATPFRIDLFDNEIESIRTFDPETQRSIDKVQQVRLLPAREFPVDEAAIRRFRQNWRDLFEGDPQRALIYRDVSNNVIPGGIEYYLPLFVEESATLFDYLPGDCFLVESEDAHAAIDEFRQEVEERFESLRHDIERPLLPPDRLYLSDDEMRRALDNSARIELQRAEALDLHGKTLPGGASAQTTHLNYATRALPDLQIKVRTEHPAAALQNFIAGFPGRVLVCAESAGRRETLQGQLREFGLRAQTVAGWHAFLESDLDLGITVAPLEKGAWLAGENPVVLITEARLFGERALQQQQRRKPKRDAEAIVRNLTDLNIGAPVVHEDHGVGRYIGLQKLTVGGRESEFLTLEYAGNDKLYVPVASLHLISRYTGSSPESAPLHRLGSDQWEKARKRAAQRVCDVAAELLDIYARRAARQGYTFPFDADEYRAFASTFPFEETPDQASAIEAVIADMTGPQPMDRVVCGDVGFGKTEVAMRAAFVAAQAGRQVAVLVPTTLLAQQHYQNFADRFADWPIRVDVLSRFRSKKQQDDILQRYANGALDILIGTHKILQGDVKPKNLGLVIIDEEHRFGVRQKEILKALRTEVDLLTLTATPIPRTLNMSLSGLRDLSIIATPPAQRLTIKTFITEWNKATIREACLREIKRGGQVYFLHNEVDNIEIIARELRELMPEATLEVGHGQMRERELEQVMLDFYHRRFNILLCTTIIESGIDVPSANTILINRADKLGLAQLHQLRGRVGRSHHRAYAYMVVPPRKAMSDDAIKRIEAIESLEDLGSGFTLATHDLEIRGAGELLGDDQSGQIHEIGFSLYTELLERAVTALKAGRQPELERPLNHGPEVDLHLPALIPDDYMHDVHGRLILYKRIASAANEDELRELQVEMIDRFGLLPEPVKQLFEVTRLKLEAAPLGISKIDAGEESGRLLFGPEPNVDPGTIIRLIQTEPQHYRLDGSDMIRFYADMNDTEKRLHTVSNLLERLSTRSA</sequence>
<accession>A0A4R1H950</accession>
<dbReference type="GO" id="GO:0003678">
    <property type="term" value="F:DNA helicase activity"/>
    <property type="evidence" value="ECO:0007669"/>
    <property type="project" value="TreeGrafter"/>
</dbReference>
<dbReference type="Pfam" id="PF00270">
    <property type="entry name" value="DEAD"/>
    <property type="match status" value="1"/>
</dbReference>
<keyword evidence="4 13" id="KW-0227">DNA damage</keyword>
<keyword evidence="2 13" id="KW-0963">Cytoplasm</keyword>
<dbReference type="GO" id="GO:0005737">
    <property type="term" value="C:cytoplasm"/>
    <property type="evidence" value="ECO:0007669"/>
    <property type="project" value="UniProtKB-SubCell"/>
</dbReference>
<dbReference type="CDD" id="cd17991">
    <property type="entry name" value="DEXHc_TRCF"/>
    <property type="match status" value="1"/>
</dbReference>
<dbReference type="HAMAP" id="MF_00969">
    <property type="entry name" value="TRCF"/>
    <property type="match status" value="1"/>
</dbReference>
<keyword evidence="3 13" id="KW-0547">Nucleotide-binding</keyword>
<dbReference type="InterPro" id="IPR001650">
    <property type="entry name" value="Helicase_C-like"/>
</dbReference>
<dbReference type="Gene3D" id="2.40.10.170">
    <property type="match status" value="1"/>
</dbReference>
<dbReference type="OrthoDB" id="9804325at2"/>
<dbReference type="Gene3D" id="3.40.50.300">
    <property type="entry name" value="P-loop containing nucleotide triphosphate hydrolases"/>
    <property type="match status" value="2"/>
</dbReference>
<comment type="similarity">
    <text evidence="11 13">In the C-terminal section; belongs to the helicase family. RecG subfamily.</text>
</comment>
<dbReference type="InterPro" id="IPR037235">
    <property type="entry name" value="TRCF-like_C_D7"/>
</dbReference>
<keyword evidence="17" id="KW-1185">Reference proteome</keyword>
<dbReference type="RefSeq" id="WP_132974423.1">
    <property type="nucleotide sequence ID" value="NZ_SMFX01000001.1"/>
</dbReference>
<reference evidence="16 17" key="1">
    <citation type="submission" date="2019-03" db="EMBL/GenBank/DDBJ databases">
        <title>Genomic Encyclopedia of Type Strains, Phase IV (KMG-IV): sequencing the most valuable type-strain genomes for metagenomic binning, comparative biology and taxonomic classification.</title>
        <authorList>
            <person name="Goeker M."/>
        </authorList>
    </citation>
    <scope>NUCLEOTIDE SEQUENCE [LARGE SCALE GENOMIC DNA]</scope>
    <source>
        <strain evidence="16 17">DSM 19610</strain>
    </source>
</reference>
<evidence type="ECO:0000313" key="16">
    <source>
        <dbReference type="EMBL" id="TCK18384.1"/>
    </source>
</evidence>
<dbReference type="InterPro" id="IPR027417">
    <property type="entry name" value="P-loop_NTPase"/>
</dbReference>
<comment type="function">
    <text evidence="13">Couples transcription and DNA repair by recognizing RNA polymerase (RNAP) stalled at DNA lesions. Mediates ATP-dependent release of RNAP and its truncated transcript from the DNA, and recruitment of nucleotide excision repair machinery to the damaged site.</text>
</comment>
<dbReference type="Gene3D" id="3.40.50.11180">
    <property type="match status" value="1"/>
</dbReference>
<dbReference type="FunFam" id="3.40.50.300:FF:000300">
    <property type="entry name" value="Transcription-repair-coupling factor"/>
    <property type="match status" value="1"/>
</dbReference>
<dbReference type="NCBIfam" id="NF007966">
    <property type="entry name" value="PRK10689.1"/>
    <property type="match status" value="1"/>
</dbReference>
<evidence type="ECO:0000256" key="8">
    <source>
        <dbReference type="ARBA" id="ARBA00023125"/>
    </source>
</evidence>
<evidence type="ECO:0000256" key="10">
    <source>
        <dbReference type="ARBA" id="ARBA00061104"/>
    </source>
</evidence>
<keyword evidence="5 13" id="KW-0378">Hydrolase</keyword>
<dbReference type="PANTHER" id="PTHR47964:SF1">
    <property type="entry name" value="ATP-DEPENDENT DNA HELICASE HOMOLOG RECG, CHLOROPLASTIC"/>
    <property type="match status" value="1"/>
</dbReference>
<evidence type="ECO:0000256" key="5">
    <source>
        <dbReference type="ARBA" id="ARBA00022801"/>
    </source>
</evidence>
<dbReference type="SMART" id="SM01058">
    <property type="entry name" value="CarD_TRCF"/>
    <property type="match status" value="1"/>
</dbReference>
<dbReference type="Pfam" id="PF17757">
    <property type="entry name" value="UvrB_inter"/>
    <property type="match status" value="1"/>
</dbReference>
<dbReference type="InterPro" id="IPR047112">
    <property type="entry name" value="RecG/Mfd"/>
</dbReference>
<dbReference type="InterPro" id="IPR005118">
    <property type="entry name" value="TRCF_C"/>
</dbReference>
<dbReference type="Gene3D" id="3.90.1150.50">
    <property type="entry name" value="Transcription-repair-coupling factor, D7 domain"/>
    <property type="match status" value="1"/>
</dbReference>
<keyword evidence="8 13" id="KW-0238">DNA-binding</keyword>
<evidence type="ECO:0000256" key="4">
    <source>
        <dbReference type="ARBA" id="ARBA00022763"/>
    </source>
</evidence>
<evidence type="ECO:0000256" key="13">
    <source>
        <dbReference type="HAMAP-Rule" id="MF_00969"/>
    </source>
</evidence>
<dbReference type="GO" id="GO:0016787">
    <property type="term" value="F:hydrolase activity"/>
    <property type="evidence" value="ECO:0007669"/>
    <property type="project" value="UniProtKB-KW"/>
</dbReference>
<feature type="domain" description="Helicase C-terminal" evidence="15">
    <location>
        <begin position="814"/>
        <end position="980"/>
    </location>
</feature>
<proteinExistence type="inferred from homology"/>
<dbReference type="FunFam" id="3.40.50.300:FF:000546">
    <property type="entry name" value="Transcription-repair-coupling factor"/>
    <property type="match status" value="1"/>
</dbReference>
<evidence type="ECO:0000256" key="6">
    <source>
        <dbReference type="ARBA" id="ARBA00022806"/>
    </source>
</evidence>
<keyword evidence="6" id="KW-0347">Helicase</keyword>
<comment type="caution">
    <text evidence="16">The sequence shown here is derived from an EMBL/GenBank/DDBJ whole genome shotgun (WGS) entry which is preliminary data.</text>
</comment>
<evidence type="ECO:0000259" key="14">
    <source>
        <dbReference type="PROSITE" id="PS51192"/>
    </source>
</evidence>
<dbReference type="Gene3D" id="3.30.2060.10">
    <property type="entry name" value="Penicillin-binding protein 1b domain"/>
    <property type="match status" value="1"/>
</dbReference>
<dbReference type="InterPro" id="IPR041471">
    <property type="entry name" value="UvrB_inter"/>
</dbReference>
<dbReference type="InterPro" id="IPR048635">
    <property type="entry name" value="MFD_D3"/>
</dbReference>
<dbReference type="InterPro" id="IPR004576">
    <property type="entry name" value="Mfd"/>
</dbReference>
<evidence type="ECO:0000256" key="2">
    <source>
        <dbReference type="ARBA" id="ARBA00022490"/>
    </source>
</evidence>
<name>A0A4R1H950_9GAMM</name>
<dbReference type="GO" id="GO:0000716">
    <property type="term" value="P:transcription-coupled nucleotide-excision repair, DNA damage recognition"/>
    <property type="evidence" value="ECO:0007669"/>
    <property type="project" value="UniProtKB-UniRule"/>
</dbReference>
<protein>
    <recommendedName>
        <fullName evidence="12 13">Transcription-repair-coupling factor</fullName>
        <shortName evidence="13">TRCF</shortName>
        <ecNumber evidence="13">3.6.4.-</ecNumber>
    </recommendedName>
</protein>
<dbReference type="GO" id="GO:0005524">
    <property type="term" value="F:ATP binding"/>
    <property type="evidence" value="ECO:0007669"/>
    <property type="project" value="UniProtKB-UniRule"/>
</dbReference>
<dbReference type="InterPro" id="IPR003711">
    <property type="entry name" value="CarD-like/TRCF_RID"/>
</dbReference>
<dbReference type="SMART" id="SM00487">
    <property type="entry name" value="DEXDc"/>
    <property type="match status" value="1"/>
</dbReference>
<dbReference type="SMART" id="SM00490">
    <property type="entry name" value="HELICc"/>
    <property type="match status" value="1"/>
</dbReference>
<evidence type="ECO:0000256" key="12">
    <source>
        <dbReference type="ARBA" id="ARBA00070128"/>
    </source>
</evidence>
<dbReference type="EC" id="3.6.4.-" evidence="13"/>
<evidence type="ECO:0000256" key="9">
    <source>
        <dbReference type="ARBA" id="ARBA00023204"/>
    </source>
</evidence>
<dbReference type="PANTHER" id="PTHR47964">
    <property type="entry name" value="ATP-DEPENDENT DNA HELICASE HOMOLOG RECG, CHLOROPLASTIC"/>
    <property type="match status" value="1"/>
</dbReference>
<dbReference type="NCBIfam" id="TIGR00580">
    <property type="entry name" value="mfd"/>
    <property type="match status" value="1"/>
</dbReference>
<dbReference type="PROSITE" id="PS51194">
    <property type="entry name" value="HELICASE_CTER"/>
    <property type="match status" value="1"/>
</dbReference>
<evidence type="ECO:0000256" key="1">
    <source>
        <dbReference type="ARBA" id="ARBA00004496"/>
    </source>
</evidence>
<dbReference type="GO" id="GO:0006355">
    <property type="term" value="P:regulation of DNA-templated transcription"/>
    <property type="evidence" value="ECO:0007669"/>
    <property type="project" value="UniProtKB-UniRule"/>
</dbReference>
<evidence type="ECO:0000259" key="15">
    <source>
        <dbReference type="PROSITE" id="PS51194"/>
    </source>
</evidence>
<dbReference type="EMBL" id="SMFX01000001">
    <property type="protein sequence ID" value="TCK18384.1"/>
    <property type="molecule type" value="Genomic_DNA"/>
</dbReference>
<dbReference type="Pfam" id="PF03461">
    <property type="entry name" value="TRCF"/>
    <property type="match status" value="1"/>
</dbReference>
<dbReference type="GO" id="GO:0003684">
    <property type="term" value="F:damaged DNA binding"/>
    <property type="evidence" value="ECO:0007669"/>
    <property type="project" value="InterPro"/>
</dbReference>
<feature type="domain" description="Helicase ATP-binding" evidence="14">
    <location>
        <begin position="644"/>
        <end position="805"/>
    </location>
</feature>
<dbReference type="Gene3D" id="3.40.50.11140">
    <property type="match status" value="1"/>
</dbReference>
<dbReference type="SUPFAM" id="SSF52540">
    <property type="entry name" value="P-loop containing nucleoside triphosphate hydrolases"/>
    <property type="match status" value="4"/>
</dbReference>
<evidence type="ECO:0000313" key="17">
    <source>
        <dbReference type="Proteomes" id="UP000295707"/>
    </source>
</evidence>
<dbReference type="InterPro" id="IPR014001">
    <property type="entry name" value="Helicase_ATP-bd"/>
</dbReference>